<protein>
    <submittedName>
        <fullName evidence="3">Zinc ribbon domain-containing protein</fullName>
    </submittedName>
</protein>
<feature type="domain" description="C2H2-type" evidence="2">
    <location>
        <begin position="6"/>
        <end position="35"/>
    </location>
</feature>
<evidence type="ECO:0000256" key="1">
    <source>
        <dbReference type="SAM" id="MobiDB-lite"/>
    </source>
</evidence>
<dbReference type="AlphaFoldDB" id="A0A426U202"/>
<dbReference type="Pfam" id="PF09723">
    <property type="entry name" value="Zn_ribbon_8"/>
    <property type="match status" value="1"/>
</dbReference>
<proteinExistence type="predicted"/>
<dbReference type="SMART" id="SM00834">
    <property type="entry name" value="CxxC_CXXC_SSSS"/>
    <property type="match status" value="1"/>
</dbReference>
<dbReference type="Proteomes" id="UP000280307">
    <property type="component" value="Unassembled WGS sequence"/>
</dbReference>
<dbReference type="PANTHER" id="PTHR34404:SF2">
    <property type="entry name" value="CONSERVED SERINE RICH PROTEIN"/>
    <property type="match status" value="1"/>
</dbReference>
<name>A0A426U202_9CHLR</name>
<dbReference type="InterPro" id="IPR013087">
    <property type="entry name" value="Znf_C2H2_type"/>
</dbReference>
<comment type="caution">
    <text evidence="3">The sequence shown here is derived from an EMBL/GenBank/DDBJ whole genome shotgun (WGS) entry which is preliminary data.</text>
</comment>
<feature type="compositionally biased region" description="Low complexity" evidence="1">
    <location>
        <begin position="77"/>
        <end position="113"/>
    </location>
</feature>
<evidence type="ECO:0000313" key="4">
    <source>
        <dbReference type="Proteomes" id="UP000280307"/>
    </source>
</evidence>
<reference evidence="3 4" key="1">
    <citation type="submission" date="2018-12" db="EMBL/GenBank/DDBJ databases">
        <title>Genome Sequence of Candidatus Viridilinea halotolerans isolated from saline sulfide-rich spring.</title>
        <authorList>
            <person name="Grouzdev D.S."/>
            <person name="Burganskaya E.I."/>
            <person name="Krutkina M.S."/>
            <person name="Sukhacheva M.V."/>
            <person name="Gorlenko V.M."/>
        </authorList>
    </citation>
    <scope>NUCLEOTIDE SEQUENCE [LARGE SCALE GENOMIC DNA]</scope>
    <source>
        <strain evidence="3">Chok-6</strain>
    </source>
</reference>
<evidence type="ECO:0000259" key="2">
    <source>
        <dbReference type="PROSITE" id="PS50157"/>
    </source>
</evidence>
<dbReference type="NCBIfam" id="TIGR02605">
    <property type="entry name" value="CxxC_CxxC_SSSS"/>
    <property type="match status" value="1"/>
</dbReference>
<dbReference type="PROSITE" id="PS50157">
    <property type="entry name" value="ZINC_FINGER_C2H2_2"/>
    <property type="match status" value="1"/>
</dbReference>
<accession>A0A426U202</accession>
<dbReference type="EMBL" id="RSAS01000336">
    <property type="protein sequence ID" value="RRR73475.1"/>
    <property type="molecule type" value="Genomic_DNA"/>
</dbReference>
<organism evidence="3 4">
    <name type="scientific">Candidatus Viridilinea halotolerans</name>
    <dbReference type="NCBI Taxonomy" id="2491704"/>
    <lineage>
        <taxon>Bacteria</taxon>
        <taxon>Bacillati</taxon>
        <taxon>Chloroflexota</taxon>
        <taxon>Chloroflexia</taxon>
        <taxon>Chloroflexales</taxon>
        <taxon>Chloroflexineae</taxon>
        <taxon>Oscillochloridaceae</taxon>
        <taxon>Candidatus Viridilinea</taxon>
    </lineage>
</organism>
<gene>
    <name evidence="3" type="ORF">EI684_08680</name>
</gene>
<dbReference type="InterPro" id="IPR013429">
    <property type="entry name" value="Regulatory_FmdB_Zinc_ribbon"/>
</dbReference>
<sequence length="113" mass="11545">MPTYVYACDGCGKQFEQFQSFKDDPLTVCHCGESGRVRRVIQPAGIVFKGSGWYINDSRGTGSSTVAADAAKKDAAAPDAANSTSTSADTTKSEASAPSAPSAPSTATATSEA</sequence>
<dbReference type="PANTHER" id="PTHR34404">
    <property type="entry name" value="REGULATORY PROTEIN, FMDB FAMILY"/>
    <property type="match status" value="1"/>
</dbReference>
<feature type="region of interest" description="Disordered" evidence="1">
    <location>
        <begin position="61"/>
        <end position="113"/>
    </location>
</feature>
<evidence type="ECO:0000313" key="3">
    <source>
        <dbReference type="EMBL" id="RRR73475.1"/>
    </source>
</evidence>